<comment type="caution">
    <text evidence="2">The sequence shown here is derived from an EMBL/GenBank/DDBJ whole genome shotgun (WGS) entry which is preliminary data.</text>
</comment>
<keyword evidence="3" id="KW-1185">Reference proteome</keyword>
<dbReference type="InterPro" id="IPR007055">
    <property type="entry name" value="BON_dom"/>
</dbReference>
<sequence>MKFKKALSVILLSGVLTVGTISCTSKVSDADLKVKVETAVGSNPDVMVEVEEGVVTLSGTVTTEDEKRVLETSAKSADNKAIKSVVNNIVIRPIETNTDTTDLAAKVIDATKDFPSVTATVNDGVITVTGTVEQTRIQTLKQSLDALNPKKVDLSGITVN</sequence>
<protein>
    <submittedName>
        <fullName evidence="2">BON domain-containing protein</fullName>
    </submittedName>
</protein>
<feature type="domain" description="BON" evidence="1">
    <location>
        <begin position="22"/>
        <end position="93"/>
    </location>
</feature>
<dbReference type="PROSITE" id="PS50914">
    <property type="entry name" value="BON"/>
    <property type="match status" value="1"/>
</dbReference>
<evidence type="ECO:0000313" key="2">
    <source>
        <dbReference type="EMBL" id="TJZ63502.1"/>
    </source>
</evidence>
<evidence type="ECO:0000259" key="1">
    <source>
        <dbReference type="PROSITE" id="PS50914"/>
    </source>
</evidence>
<dbReference type="OrthoDB" id="1097785at2"/>
<dbReference type="Pfam" id="PF04972">
    <property type="entry name" value="BON"/>
    <property type="match status" value="1"/>
</dbReference>
<dbReference type="EMBL" id="SUME01000001">
    <property type="protein sequence ID" value="TJZ63502.1"/>
    <property type="molecule type" value="Genomic_DNA"/>
</dbReference>
<dbReference type="Proteomes" id="UP000306808">
    <property type="component" value="Unassembled WGS sequence"/>
</dbReference>
<name>A0A4U0P9I4_9SPHI</name>
<dbReference type="Gene3D" id="3.40.1520.20">
    <property type="match status" value="1"/>
</dbReference>
<reference evidence="2 3" key="1">
    <citation type="submission" date="2019-04" db="EMBL/GenBank/DDBJ databases">
        <title>Sphingobacterium olei sp. nov., isolated from oil-contaminated soil.</title>
        <authorList>
            <person name="Liu B."/>
        </authorList>
    </citation>
    <scope>NUCLEOTIDE SEQUENCE [LARGE SCALE GENOMIC DNA]</scope>
    <source>
        <strain evidence="2 3">HAL-9</strain>
    </source>
</reference>
<evidence type="ECO:0000313" key="3">
    <source>
        <dbReference type="Proteomes" id="UP000306808"/>
    </source>
</evidence>
<gene>
    <name evidence="2" type="ORF">FAZ15_04270</name>
</gene>
<dbReference type="RefSeq" id="WP_136900046.1">
    <property type="nucleotide sequence ID" value="NZ_SUME01000001.1"/>
</dbReference>
<accession>A0A4U0P9I4</accession>
<dbReference type="AlphaFoldDB" id="A0A4U0P9I4"/>
<organism evidence="2 3">
    <name type="scientific">Sphingobacterium olei</name>
    <dbReference type="NCBI Taxonomy" id="2571155"/>
    <lineage>
        <taxon>Bacteria</taxon>
        <taxon>Pseudomonadati</taxon>
        <taxon>Bacteroidota</taxon>
        <taxon>Sphingobacteriia</taxon>
        <taxon>Sphingobacteriales</taxon>
        <taxon>Sphingobacteriaceae</taxon>
        <taxon>Sphingobacterium</taxon>
    </lineage>
</organism>
<dbReference type="PROSITE" id="PS51257">
    <property type="entry name" value="PROKAR_LIPOPROTEIN"/>
    <property type="match status" value="1"/>
</dbReference>
<proteinExistence type="predicted"/>